<dbReference type="Proteomes" id="UP000831796">
    <property type="component" value="Chromosome"/>
</dbReference>
<keyword evidence="2" id="KW-1185">Reference proteome</keyword>
<dbReference type="RefSeq" id="WP_244676811.1">
    <property type="nucleotide sequence ID" value="NZ_CP095046.1"/>
</dbReference>
<protein>
    <submittedName>
        <fullName evidence="1">Uncharacterized protein</fullName>
    </submittedName>
</protein>
<dbReference type="KEGG" id="hcu:MUN79_05835"/>
<organism evidence="1 2">
    <name type="scientific">Hymenobacter cellulosilyticus</name>
    <dbReference type="NCBI Taxonomy" id="2932248"/>
    <lineage>
        <taxon>Bacteria</taxon>
        <taxon>Pseudomonadati</taxon>
        <taxon>Bacteroidota</taxon>
        <taxon>Cytophagia</taxon>
        <taxon>Cytophagales</taxon>
        <taxon>Hymenobacteraceae</taxon>
        <taxon>Hymenobacter</taxon>
    </lineage>
</organism>
<reference evidence="1" key="1">
    <citation type="submission" date="2022-04" db="EMBL/GenBank/DDBJ databases">
        <title>Hymenobacter sp. isolated from the air.</title>
        <authorList>
            <person name="Won M."/>
            <person name="Lee C.-M."/>
            <person name="Woen H.-Y."/>
            <person name="Kwon S.-W."/>
        </authorList>
    </citation>
    <scope>NUCLEOTIDE SEQUENCE</scope>
    <source>
        <strain evidence="1">5116S-3</strain>
    </source>
</reference>
<accession>A0A8T9QC94</accession>
<dbReference type="AlphaFoldDB" id="A0A8T9QC94"/>
<proteinExistence type="predicted"/>
<gene>
    <name evidence="1" type="ORF">MUN79_05835</name>
</gene>
<name>A0A8T9QC94_9BACT</name>
<evidence type="ECO:0000313" key="2">
    <source>
        <dbReference type="Proteomes" id="UP000831796"/>
    </source>
</evidence>
<evidence type="ECO:0000313" key="1">
    <source>
        <dbReference type="EMBL" id="UOQ73460.1"/>
    </source>
</evidence>
<dbReference type="EMBL" id="CP095046">
    <property type="protein sequence ID" value="UOQ73460.1"/>
    <property type="molecule type" value="Genomic_DNA"/>
</dbReference>
<sequence>MGRPYGWGVEVAYRLLPALDANVGVGLGSSGAKIGVGTRAYVPSRGRNHLFAGTNLVYSSSNISVDIEDSNGVKGRYIIHSSTLLHLRAGLHHQFRRNALQLALGYGAILSPNPAVELIPGFGPGSLTGQNLVEAIGPGGLEISISFLIGLGPGKVTVR</sequence>